<keyword evidence="2" id="KW-1185">Reference proteome</keyword>
<accession>A0ABV1HAS7</accession>
<dbReference type="EMBL" id="JBBMEX010000002">
    <property type="protein sequence ID" value="MEQ2556812.1"/>
    <property type="molecule type" value="Genomic_DNA"/>
</dbReference>
<evidence type="ECO:0000313" key="1">
    <source>
        <dbReference type="EMBL" id="MEQ2556812.1"/>
    </source>
</evidence>
<dbReference type="RefSeq" id="WP_353529883.1">
    <property type="nucleotide sequence ID" value="NZ_JBBMEX010000002.1"/>
</dbReference>
<proteinExistence type="predicted"/>
<evidence type="ECO:0000313" key="2">
    <source>
        <dbReference type="Proteomes" id="UP001454489"/>
    </source>
</evidence>
<gene>
    <name evidence="1" type="ORF">WMO43_02805</name>
</gene>
<dbReference type="Proteomes" id="UP001454489">
    <property type="component" value="Unassembled WGS sequence"/>
</dbReference>
<organism evidence="1 2">
    <name type="scientific">Maccoyibacter intestinihominis</name>
    <dbReference type="NCBI Taxonomy" id="3133499"/>
    <lineage>
        <taxon>Bacteria</taxon>
        <taxon>Bacillati</taxon>
        <taxon>Bacillota</taxon>
        <taxon>Clostridia</taxon>
        <taxon>Lachnospirales</taxon>
        <taxon>Lachnospiraceae</taxon>
        <taxon>Maccoyibacter</taxon>
    </lineage>
</organism>
<protein>
    <submittedName>
        <fullName evidence="1">Uncharacterized protein</fullName>
    </submittedName>
</protein>
<name>A0ABV1HAS7_9FIRM</name>
<reference evidence="1 2" key="1">
    <citation type="submission" date="2024-03" db="EMBL/GenBank/DDBJ databases">
        <title>Human intestinal bacterial collection.</title>
        <authorList>
            <person name="Pauvert C."/>
            <person name="Hitch T.C.A."/>
            <person name="Clavel T."/>
        </authorList>
    </citation>
    <scope>NUCLEOTIDE SEQUENCE [LARGE SCALE GENOMIC DNA]</scope>
    <source>
        <strain evidence="1 2">CLA-AA-H185</strain>
    </source>
</reference>
<sequence length="44" mass="4935">MKQKTYRLCLFSMIVIVLVVGLLCYDRAGKQAQNMAGAVLVMEE</sequence>
<comment type="caution">
    <text evidence="1">The sequence shown here is derived from an EMBL/GenBank/DDBJ whole genome shotgun (WGS) entry which is preliminary data.</text>
</comment>